<dbReference type="Proteomes" id="UP000054845">
    <property type="component" value="Unassembled WGS sequence"/>
</dbReference>
<protein>
    <submittedName>
        <fullName evidence="2">Uncharacterized protein</fullName>
    </submittedName>
</protein>
<evidence type="ECO:0000313" key="2">
    <source>
        <dbReference type="EMBL" id="CEH13664.1"/>
    </source>
</evidence>
<reference evidence="2 3" key="1">
    <citation type="submission" date="2014-09" db="EMBL/GenBank/DDBJ databases">
        <authorList>
            <person name="Magalhaes I.L.F."/>
            <person name="Oliveira U."/>
            <person name="Santos F.R."/>
            <person name="Vidigal T.H.D.A."/>
            <person name="Brescovit A.D."/>
            <person name="Santos A.J."/>
        </authorList>
    </citation>
    <scope>NUCLEOTIDE SEQUENCE [LARGE SCALE GENOMIC DNA]</scope>
</reference>
<dbReference type="EMBL" id="CCYA01000221">
    <property type="protein sequence ID" value="CEH13664.1"/>
    <property type="molecule type" value="Genomic_DNA"/>
</dbReference>
<organism evidence="2 3">
    <name type="scientific">Ceraceosorus bombacis</name>
    <dbReference type="NCBI Taxonomy" id="401625"/>
    <lineage>
        <taxon>Eukaryota</taxon>
        <taxon>Fungi</taxon>
        <taxon>Dikarya</taxon>
        <taxon>Basidiomycota</taxon>
        <taxon>Ustilaginomycotina</taxon>
        <taxon>Exobasidiomycetes</taxon>
        <taxon>Ceraceosorales</taxon>
        <taxon>Ceraceosoraceae</taxon>
        <taxon>Ceraceosorus</taxon>
    </lineage>
</organism>
<accession>A0A0P1BCQ4</accession>
<keyword evidence="3" id="KW-1185">Reference proteome</keyword>
<dbReference type="AlphaFoldDB" id="A0A0P1BCQ4"/>
<proteinExistence type="predicted"/>
<evidence type="ECO:0000313" key="3">
    <source>
        <dbReference type="Proteomes" id="UP000054845"/>
    </source>
</evidence>
<sequence length="77" mass="8044">MTSTWCDLACRPPKTFWPGSGPTGGVSANDRQCVPQSPAAGVDHSQSRHESSLAAQSGGSKHACNEVRMLGCLSTKN</sequence>
<feature type="region of interest" description="Disordered" evidence="1">
    <location>
        <begin position="14"/>
        <end position="60"/>
    </location>
</feature>
<name>A0A0P1BCQ4_9BASI</name>
<evidence type="ECO:0000256" key="1">
    <source>
        <dbReference type="SAM" id="MobiDB-lite"/>
    </source>
</evidence>